<dbReference type="InterPro" id="IPR011047">
    <property type="entry name" value="Quinoprotein_ADH-like_sf"/>
</dbReference>
<dbReference type="InterPro" id="IPR018391">
    <property type="entry name" value="PQQ_b-propeller_rpt"/>
</dbReference>
<dbReference type="InterPro" id="IPR015943">
    <property type="entry name" value="WD40/YVTN_repeat-like_dom_sf"/>
</dbReference>
<keyword evidence="3" id="KW-1185">Reference proteome</keyword>
<comment type="caution">
    <text evidence="2">The sequence shown here is derived from an EMBL/GenBank/DDBJ whole genome shotgun (WGS) entry which is preliminary data.</text>
</comment>
<proteinExistence type="predicted"/>
<dbReference type="Gene3D" id="2.130.10.10">
    <property type="entry name" value="YVTN repeat-like/Quinoprotein amine dehydrogenase"/>
    <property type="match status" value="2"/>
</dbReference>
<dbReference type="SUPFAM" id="SSF50998">
    <property type="entry name" value="Quinoprotein alcohol dehydrogenase-like"/>
    <property type="match status" value="2"/>
</dbReference>
<evidence type="ECO:0000313" key="2">
    <source>
        <dbReference type="EMBL" id="KAL1522591.1"/>
    </source>
</evidence>
<gene>
    <name evidence="2" type="ORF">AB1Y20_017575</name>
</gene>
<evidence type="ECO:0000313" key="3">
    <source>
        <dbReference type="Proteomes" id="UP001515480"/>
    </source>
</evidence>
<dbReference type="SMART" id="SM00564">
    <property type="entry name" value="PQQ"/>
    <property type="match status" value="5"/>
</dbReference>
<sequence>MLPFIAAGLSLSNRHTAETSLQTELLAPTPTFSWSCKSHDEGRTGYTSEHTGPSDFTDGPAWRHSLISETMAIAAYASPVIDHENNIYAFGTMGPITKWAPNGTVLWTNEKLYPTYGAIAPVLHKRKDGKMSLVGARSSGGAIFAVDIATGKLLYQSDFATSGKDSSAWMLSAADGIAVVPSSSTGGPLDTFNGVDLETGKFLWNYTWTYDKGGYNIMVAIKVNKAGVSTALVQDPGGGVHAMNLHTGKLLWKNTEMWTKVPSFTTAGCLITGETVVCGSNQPPPQPVIGSHPAQMKTVDELTTWRAYWKIGGVVHAHSLVDGKTLWVRKTRLPVNAGGAAANGIFYYGAGPNAPGSGPPEGDRMPWHGAMEAIDIATGKVLWSTPTHTLVGYISPRANGATPSNIECEPDAFPNPSVGADGTVYHGWHAGLVYALNGTTGAIKSIYPIGNGMQGNPAIGDGLVAFLTCNELVVFRS</sequence>
<dbReference type="PANTHER" id="PTHR34512:SF30">
    <property type="entry name" value="OUTER MEMBRANE PROTEIN ASSEMBLY FACTOR BAMB"/>
    <property type="match status" value="1"/>
</dbReference>
<feature type="domain" description="Pyrrolo-quinoline quinone repeat" evidence="1">
    <location>
        <begin position="100"/>
        <end position="254"/>
    </location>
</feature>
<dbReference type="PANTHER" id="PTHR34512">
    <property type="entry name" value="CELL SURFACE PROTEIN"/>
    <property type="match status" value="1"/>
</dbReference>
<reference evidence="2 3" key="1">
    <citation type="journal article" date="2024" name="Science">
        <title>Giant polyketide synthase enzymes in the biosynthesis of giant marine polyether toxins.</title>
        <authorList>
            <person name="Fallon T.R."/>
            <person name="Shende V.V."/>
            <person name="Wierzbicki I.H."/>
            <person name="Pendleton A.L."/>
            <person name="Watervoot N.F."/>
            <person name="Auber R.P."/>
            <person name="Gonzalez D.J."/>
            <person name="Wisecaver J.H."/>
            <person name="Moore B.S."/>
        </authorList>
    </citation>
    <scope>NUCLEOTIDE SEQUENCE [LARGE SCALE GENOMIC DNA]</scope>
    <source>
        <strain evidence="2 3">12B1</strain>
    </source>
</reference>
<name>A0AB34JKX9_PRYPA</name>
<dbReference type="EMBL" id="JBGBPQ010000006">
    <property type="protein sequence ID" value="KAL1522591.1"/>
    <property type="molecule type" value="Genomic_DNA"/>
</dbReference>
<accession>A0AB34JKX9</accession>
<dbReference type="AlphaFoldDB" id="A0AB34JKX9"/>
<dbReference type="InterPro" id="IPR002372">
    <property type="entry name" value="PQQ_rpt_dom"/>
</dbReference>
<dbReference type="Pfam" id="PF13360">
    <property type="entry name" value="PQQ_2"/>
    <property type="match status" value="1"/>
</dbReference>
<protein>
    <recommendedName>
        <fullName evidence="1">Pyrrolo-quinoline quinone repeat domain-containing protein</fullName>
    </recommendedName>
</protein>
<organism evidence="2 3">
    <name type="scientific">Prymnesium parvum</name>
    <name type="common">Toxic golden alga</name>
    <dbReference type="NCBI Taxonomy" id="97485"/>
    <lineage>
        <taxon>Eukaryota</taxon>
        <taxon>Haptista</taxon>
        <taxon>Haptophyta</taxon>
        <taxon>Prymnesiophyceae</taxon>
        <taxon>Prymnesiales</taxon>
        <taxon>Prymnesiaceae</taxon>
        <taxon>Prymnesium</taxon>
    </lineage>
</organism>
<evidence type="ECO:0000259" key="1">
    <source>
        <dbReference type="Pfam" id="PF13360"/>
    </source>
</evidence>
<dbReference type="Proteomes" id="UP001515480">
    <property type="component" value="Unassembled WGS sequence"/>
</dbReference>